<feature type="transmembrane region" description="Helical" evidence="1">
    <location>
        <begin position="20"/>
        <end position="43"/>
    </location>
</feature>
<keyword evidence="1" id="KW-0812">Transmembrane</keyword>
<evidence type="ECO:0000256" key="1">
    <source>
        <dbReference type="SAM" id="Phobius"/>
    </source>
</evidence>
<dbReference type="EMBL" id="CM001883">
    <property type="protein sequence ID" value="EOY08455.1"/>
    <property type="molecule type" value="Genomic_DNA"/>
</dbReference>
<sequence>MSPAQKNMASGEPKDCSSILQLALTVLGTVTGMTILIVGISMASKYAPQPQQQPLILKIHSLSVSGLNASNFLTAASWDATLLFANQNSVLELAIDGFGSSLYYNYSNPISCAVMKAMHLGPKKQRLAQMKFNSTQCGEEQPFIDDRVLEGIRKDEIKGEMSFHIGMKLKVFYRTGILGWDYELKPNCPRVDVELVAGTGDGGVTFDPPKICLFPLRN</sequence>
<dbReference type="eggNOG" id="ENOG502S4ZX">
    <property type="taxonomic scope" value="Eukaryota"/>
</dbReference>
<proteinExistence type="predicted"/>
<gene>
    <name evidence="2" type="ORF">TCM_022917</name>
</gene>
<keyword evidence="1" id="KW-1133">Transmembrane helix</keyword>
<dbReference type="HOGENOM" id="CLU_1268859_0_0_1"/>
<dbReference type="Gramene" id="EOY08455">
    <property type="protein sequence ID" value="EOY08455"/>
    <property type="gene ID" value="TCM_022917"/>
</dbReference>
<accession>A0A061ETQ6</accession>
<name>A0A061ETQ6_THECC</name>
<reference evidence="2 3" key="1">
    <citation type="journal article" date="2013" name="Genome Biol.">
        <title>The genome sequence of the most widely cultivated cacao type and its use to identify candidate genes regulating pod color.</title>
        <authorList>
            <person name="Motamayor J.C."/>
            <person name="Mockaitis K."/>
            <person name="Schmutz J."/>
            <person name="Haiminen N."/>
            <person name="Iii D.L."/>
            <person name="Cornejo O."/>
            <person name="Findley S.D."/>
            <person name="Zheng P."/>
            <person name="Utro F."/>
            <person name="Royaert S."/>
            <person name="Saski C."/>
            <person name="Jenkins J."/>
            <person name="Podicheti R."/>
            <person name="Zhao M."/>
            <person name="Scheffler B.E."/>
            <person name="Stack J.C."/>
            <person name="Feltus F.A."/>
            <person name="Mustiga G.M."/>
            <person name="Amores F."/>
            <person name="Phillips W."/>
            <person name="Marelli J.P."/>
            <person name="May G.D."/>
            <person name="Shapiro H."/>
            <person name="Ma J."/>
            <person name="Bustamante C.D."/>
            <person name="Schnell R.J."/>
            <person name="Main D."/>
            <person name="Gilbert D."/>
            <person name="Parida L."/>
            <person name="Kuhn D.N."/>
        </authorList>
    </citation>
    <scope>NUCLEOTIDE SEQUENCE [LARGE SCALE GENOMIC DNA]</scope>
    <source>
        <strain evidence="3">cv. Matina 1-6</strain>
    </source>
</reference>
<dbReference type="InParanoid" id="A0A061ETQ6"/>
<protein>
    <submittedName>
        <fullName evidence="2">Hydroxyproline-rich glycoprotein family protein, putative</fullName>
    </submittedName>
</protein>
<keyword evidence="3" id="KW-1185">Reference proteome</keyword>
<dbReference type="OMA" id="FANRNSM"/>
<evidence type="ECO:0000313" key="3">
    <source>
        <dbReference type="Proteomes" id="UP000026915"/>
    </source>
</evidence>
<organism evidence="2 3">
    <name type="scientific">Theobroma cacao</name>
    <name type="common">Cacao</name>
    <name type="synonym">Cocoa</name>
    <dbReference type="NCBI Taxonomy" id="3641"/>
    <lineage>
        <taxon>Eukaryota</taxon>
        <taxon>Viridiplantae</taxon>
        <taxon>Streptophyta</taxon>
        <taxon>Embryophyta</taxon>
        <taxon>Tracheophyta</taxon>
        <taxon>Spermatophyta</taxon>
        <taxon>Magnoliopsida</taxon>
        <taxon>eudicotyledons</taxon>
        <taxon>Gunneridae</taxon>
        <taxon>Pentapetalae</taxon>
        <taxon>rosids</taxon>
        <taxon>malvids</taxon>
        <taxon>Malvales</taxon>
        <taxon>Malvaceae</taxon>
        <taxon>Byttnerioideae</taxon>
        <taxon>Theobroma</taxon>
    </lineage>
</organism>
<dbReference type="AlphaFoldDB" id="A0A061ETQ6"/>
<dbReference type="Proteomes" id="UP000026915">
    <property type="component" value="Chromosome 5"/>
</dbReference>
<keyword evidence="1" id="KW-0472">Membrane</keyword>
<evidence type="ECO:0000313" key="2">
    <source>
        <dbReference type="EMBL" id="EOY08455.1"/>
    </source>
</evidence>